<organism evidence="7 8">
    <name type="scientific">Silicimonas algicola</name>
    <dbReference type="NCBI Taxonomy" id="1826607"/>
    <lineage>
        <taxon>Bacteria</taxon>
        <taxon>Pseudomonadati</taxon>
        <taxon>Pseudomonadota</taxon>
        <taxon>Alphaproteobacteria</taxon>
        <taxon>Rhodobacterales</taxon>
        <taxon>Paracoccaceae</taxon>
    </lineage>
</organism>
<dbReference type="GO" id="GO:0020037">
    <property type="term" value="F:heme binding"/>
    <property type="evidence" value="ECO:0007669"/>
    <property type="project" value="InterPro"/>
</dbReference>
<evidence type="ECO:0000256" key="2">
    <source>
        <dbReference type="ARBA" id="ARBA00022723"/>
    </source>
</evidence>
<evidence type="ECO:0000313" key="7">
    <source>
        <dbReference type="EMBL" id="PWK55735.1"/>
    </source>
</evidence>
<evidence type="ECO:0000256" key="1">
    <source>
        <dbReference type="ARBA" id="ARBA00022617"/>
    </source>
</evidence>
<reference evidence="7 8" key="1">
    <citation type="submission" date="2018-05" db="EMBL/GenBank/DDBJ databases">
        <title>Genomic Encyclopedia of Type Strains, Phase IV (KMG-IV): sequencing the most valuable type-strain genomes for metagenomic binning, comparative biology and taxonomic classification.</title>
        <authorList>
            <person name="Goeker M."/>
        </authorList>
    </citation>
    <scope>NUCLEOTIDE SEQUENCE [LARGE SCALE GENOMIC DNA]</scope>
    <source>
        <strain evidence="7 8">DSM 103371</strain>
    </source>
</reference>
<dbReference type="OrthoDB" id="335174at2"/>
<keyword evidence="3 4" id="KW-0408">Iron</keyword>
<evidence type="ECO:0000256" key="3">
    <source>
        <dbReference type="ARBA" id="ARBA00023004"/>
    </source>
</evidence>
<feature type="signal peptide" evidence="5">
    <location>
        <begin position="1"/>
        <end position="16"/>
    </location>
</feature>
<feature type="domain" description="Cytochrome c" evidence="6">
    <location>
        <begin position="17"/>
        <end position="127"/>
    </location>
</feature>
<keyword evidence="1 4" id="KW-0349">Heme</keyword>
<keyword evidence="8" id="KW-1185">Reference proteome</keyword>
<dbReference type="PROSITE" id="PS51007">
    <property type="entry name" value="CYTC"/>
    <property type="match status" value="1"/>
</dbReference>
<keyword evidence="5" id="KW-0732">Signal</keyword>
<comment type="caution">
    <text evidence="7">The sequence shown here is derived from an EMBL/GenBank/DDBJ whole genome shotgun (WGS) entry which is preliminary data.</text>
</comment>
<proteinExistence type="predicted"/>
<evidence type="ECO:0000256" key="4">
    <source>
        <dbReference type="PROSITE-ProRule" id="PRU00433"/>
    </source>
</evidence>
<evidence type="ECO:0000256" key="5">
    <source>
        <dbReference type="SAM" id="SignalP"/>
    </source>
</evidence>
<dbReference type="EMBL" id="QGGV01000006">
    <property type="protein sequence ID" value="PWK55735.1"/>
    <property type="molecule type" value="Genomic_DNA"/>
</dbReference>
<name>A0A316G690_9RHOB</name>
<dbReference type="Pfam" id="PF00034">
    <property type="entry name" value="Cytochrom_C"/>
    <property type="match status" value="1"/>
</dbReference>
<dbReference type="GO" id="GO:0009055">
    <property type="term" value="F:electron transfer activity"/>
    <property type="evidence" value="ECO:0007669"/>
    <property type="project" value="InterPro"/>
</dbReference>
<evidence type="ECO:0000259" key="6">
    <source>
        <dbReference type="PROSITE" id="PS51007"/>
    </source>
</evidence>
<feature type="chain" id="PRO_5016341466" evidence="5">
    <location>
        <begin position="17"/>
        <end position="130"/>
    </location>
</feature>
<sequence length="130" mass="13656">MRMILTILLLATPVFAADVEEGADHFADYCATCHGVEAKGNGPMADLLTVQPADLTQLSARNGGEFPLDRVVRRIDGTMDVAAHGGPMPLFGLLLQGPSEAIMAPDGSEIVAPEAIAMIAAWLQTVQEGL</sequence>
<dbReference type="RefSeq" id="WP_109759810.1">
    <property type="nucleotide sequence ID" value="NZ_CP034588.1"/>
</dbReference>
<dbReference type="KEGG" id="salo:EF888_16280"/>
<dbReference type="Proteomes" id="UP000245390">
    <property type="component" value="Unassembled WGS sequence"/>
</dbReference>
<keyword evidence="2 4" id="KW-0479">Metal-binding</keyword>
<gene>
    <name evidence="7" type="ORF">C8D95_106131</name>
</gene>
<dbReference type="Gene3D" id="1.10.760.10">
    <property type="entry name" value="Cytochrome c-like domain"/>
    <property type="match status" value="1"/>
</dbReference>
<evidence type="ECO:0000313" key="8">
    <source>
        <dbReference type="Proteomes" id="UP000245390"/>
    </source>
</evidence>
<dbReference type="InterPro" id="IPR036909">
    <property type="entry name" value="Cyt_c-like_dom_sf"/>
</dbReference>
<protein>
    <submittedName>
        <fullName evidence="7">Cytochrome c</fullName>
    </submittedName>
</protein>
<dbReference type="GO" id="GO:0046872">
    <property type="term" value="F:metal ion binding"/>
    <property type="evidence" value="ECO:0007669"/>
    <property type="project" value="UniProtKB-KW"/>
</dbReference>
<dbReference type="InterPro" id="IPR009056">
    <property type="entry name" value="Cyt_c-like_dom"/>
</dbReference>
<dbReference type="AlphaFoldDB" id="A0A316G690"/>
<accession>A0A316G690</accession>
<dbReference type="SUPFAM" id="SSF46626">
    <property type="entry name" value="Cytochrome c"/>
    <property type="match status" value="1"/>
</dbReference>